<comment type="caution">
    <text evidence="1">The sequence shown here is derived from an EMBL/GenBank/DDBJ whole genome shotgun (WGS) entry which is preliminary data.</text>
</comment>
<name>A0ABP9UWL1_9BACT</name>
<evidence type="ECO:0000313" key="1">
    <source>
        <dbReference type="EMBL" id="GAA5494090.1"/>
    </source>
</evidence>
<reference evidence="1 2" key="1">
    <citation type="submission" date="2024-02" db="EMBL/GenBank/DDBJ databases">
        <title>Rubritalea halochordaticola NBRC 107102.</title>
        <authorList>
            <person name="Ichikawa N."/>
            <person name="Katano-Makiyama Y."/>
            <person name="Hidaka K."/>
        </authorList>
    </citation>
    <scope>NUCLEOTIDE SEQUENCE [LARGE SCALE GENOMIC DNA]</scope>
    <source>
        <strain evidence="1 2">NBRC 107102</strain>
    </source>
</reference>
<keyword evidence="2" id="KW-1185">Reference proteome</keyword>
<accession>A0ABP9UWL1</accession>
<protein>
    <submittedName>
        <fullName evidence="1">Uncharacterized protein</fullName>
    </submittedName>
</protein>
<evidence type="ECO:0000313" key="2">
    <source>
        <dbReference type="Proteomes" id="UP001424741"/>
    </source>
</evidence>
<gene>
    <name evidence="1" type="ORF">Rhal01_00246</name>
</gene>
<sequence>MPGNARFYVDEDRKLIVPAPPLGQALFYPVPGHGKSTENFDRIASESELRDSNYELPATREWDSYRLYGPEVSILRALVSGYPERWTDEGWWQY</sequence>
<dbReference type="Proteomes" id="UP001424741">
    <property type="component" value="Unassembled WGS sequence"/>
</dbReference>
<proteinExistence type="predicted"/>
<dbReference type="EMBL" id="BAABRL010000001">
    <property type="protein sequence ID" value="GAA5494090.1"/>
    <property type="molecule type" value="Genomic_DNA"/>
</dbReference>
<organism evidence="1 2">
    <name type="scientific">Rubritalea halochordaticola</name>
    <dbReference type="NCBI Taxonomy" id="714537"/>
    <lineage>
        <taxon>Bacteria</taxon>
        <taxon>Pseudomonadati</taxon>
        <taxon>Verrucomicrobiota</taxon>
        <taxon>Verrucomicrobiia</taxon>
        <taxon>Verrucomicrobiales</taxon>
        <taxon>Rubritaleaceae</taxon>
        <taxon>Rubritalea</taxon>
    </lineage>
</organism>